<evidence type="ECO:0000313" key="2">
    <source>
        <dbReference type="EMBL" id="NWR41158.1"/>
    </source>
</evidence>
<feature type="region of interest" description="Disordered" evidence="1">
    <location>
        <begin position="40"/>
        <end position="66"/>
    </location>
</feature>
<protein>
    <submittedName>
        <fullName evidence="2">CRBG1 protein</fullName>
    </submittedName>
</protein>
<sequence>LSAERQTNSDLDTSKLKSLDASRTVTTKISLPAKPKNIELNFKTPTNQDSLESEQDTLEKPVNKTNSNIANKISLFENKCANQSQRPTDIPASKNSAVPSTFVGRAKLKFGKQSKENEQPDKTLNKQSSRQKLFENGTLEKESTAELKGKNEESFASYEDIGKTTELKVKAAISLFNQSSKSDAGSVSLKQSEPESTTAKKESSPFKLSLHSPVKSENAQDPFYLRNYTSSEFHRNGEK</sequence>
<gene>
    <name evidence="2" type="primary">Crybg1</name>
    <name evidence="2" type="ORF">REGSAT_R13687</name>
</gene>
<dbReference type="AlphaFoldDB" id="A0A7K4X4P2"/>
<proteinExistence type="predicted"/>
<dbReference type="EMBL" id="VWZN01000697">
    <property type="protein sequence ID" value="NWR41158.1"/>
    <property type="molecule type" value="Genomic_DNA"/>
</dbReference>
<evidence type="ECO:0000313" key="3">
    <source>
        <dbReference type="Proteomes" id="UP000529728"/>
    </source>
</evidence>
<feature type="region of interest" description="Disordered" evidence="1">
    <location>
        <begin position="179"/>
        <end position="239"/>
    </location>
</feature>
<evidence type="ECO:0000256" key="1">
    <source>
        <dbReference type="SAM" id="MobiDB-lite"/>
    </source>
</evidence>
<accession>A0A7K4X4P2</accession>
<name>A0A7K4X4P2_REGSA</name>
<organism evidence="2 3">
    <name type="scientific">Regulus satrapa</name>
    <name type="common">Golden-crowned kinglet</name>
    <dbReference type="NCBI Taxonomy" id="13245"/>
    <lineage>
        <taxon>Eukaryota</taxon>
        <taxon>Metazoa</taxon>
        <taxon>Chordata</taxon>
        <taxon>Craniata</taxon>
        <taxon>Vertebrata</taxon>
        <taxon>Euteleostomi</taxon>
        <taxon>Archelosauria</taxon>
        <taxon>Archosauria</taxon>
        <taxon>Dinosauria</taxon>
        <taxon>Saurischia</taxon>
        <taxon>Theropoda</taxon>
        <taxon>Coelurosauria</taxon>
        <taxon>Aves</taxon>
        <taxon>Neognathae</taxon>
        <taxon>Neoaves</taxon>
        <taxon>Telluraves</taxon>
        <taxon>Australaves</taxon>
        <taxon>Passeriformes</taxon>
        <taxon>Regulidae</taxon>
        <taxon>Regulus</taxon>
    </lineage>
</organism>
<dbReference type="OrthoDB" id="9895617at2759"/>
<comment type="caution">
    <text evidence="2">The sequence shown here is derived from an EMBL/GenBank/DDBJ whole genome shotgun (WGS) entry which is preliminary data.</text>
</comment>
<feature type="region of interest" description="Disordered" evidence="1">
    <location>
        <begin position="80"/>
        <end position="148"/>
    </location>
</feature>
<dbReference type="Proteomes" id="UP000529728">
    <property type="component" value="Unassembled WGS sequence"/>
</dbReference>
<keyword evidence="3" id="KW-1185">Reference proteome</keyword>
<feature type="compositionally biased region" description="Basic and acidic residues" evidence="1">
    <location>
        <begin position="113"/>
        <end position="124"/>
    </location>
</feature>
<feature type="compositionally biased region" description="Polar residues" evidence="1">
    <location>
        <begin position="80"/>
        <end position="99"/>
    </location>
</feature>
<feature type="non-terminal residue" evidence="2">
    <location>
        <position position="239"/>
    </location>
</feature>
<reference evidence="2 3" key="1">
    <citation type="submission" date="2019-09" db="EMBL/GenBank/DDBJ databases">
        <title>Bird 10,000 Genomes (B10K) Project - Family phase.</title>
        <authorList>
            <person name="Zhang G."/>
        </authorList>
    </citation>
    <scope>NUCLEOTIDE SEQUENCE [LARGE SCALE GENOMIC DNA]</scope>
    <source>
        <strain evidence="2">B10K-DU-001-18</strain>
        <tissue evidence="2">Muscle</tissue>
    </source>
</reference>
<feature type="compositionally biased region" description="Basic and acidic residues" evidence="1">
    <location>
        <begin position="138"/>
        <end position="148"/>
    </location>
</feature>
<feature type="compositionally biased region" description="Polar residues" evidence="1">
    <location>
        <begin position="179"/>
        <end position="197"/>
    </location>
</feature>
<feature type="non-terminal residue" evidence="2">
    <location>
        <position position="1"/>
    </location>
</feature>